<organism evidence="4 5">
    <name type="scientific">Penicillium arizonense</name>
    <dbReference type="NCBI Taxonomy" id="1835702"/>
    <lineage>
        <taxon>Eukaryota</taxon>
        <taxon>Fungi</taxon>
        <taxon>Dikarya</taxon>
        <taxon>Ascomycota</taxon>
        <taxon>Pezizomycotina</taxon>
        <taxon>Eurotiomycetes</taxon>
        <taxon>Eurotiomycetidae</taxon>
        <taxon>Eurotiales</taxon>
        <taxon>Aspergillaceae</taxon>
        <taxon>Penicillium</taxon>
    </lineage>
</organism>
<dbReference type="InterPro" id="IPR012337">
    <property type="entry name" value="RNaseH-like_sf"/>
</dbReference>
<protein>
    <recommendedName>
        <fullName evidence="6">Reverse transcriptase domain-containing protein</fullName>
    </recommendedName>
</protein>
<feature type="domain" description="Reverse transcriptase" evidence="2">
    <location>
        <begin position="469"/>
        <end position="727"/>
    </location>
</feature>
<dbReference type="GeneID" id="34581367"/>
<dbReference type="SUPFAM" id="SSF53098">
    <property type="entry name" value="Ribonuclease H-like"/>
    <property type="match status" value="1"/>
</dbReference>
<gene>
    <name evidence="4" type="ORF">PENARI_c033G04144</name>
</gene>
<dbReference type="Pfam" id="PF14529">
    <property type="entry name" value="Exo_endo_phos_2"/>
    <property type="match status" value="1"/>
</dbReference>
<feature type="region of interest" description="Disordered" evidence="1">
    <location>
        <begin position="1145"/>
        <end position="1184"/>
    </location>
</feature>
<dbReference type="Proteomes" id="UP000177622">
    <property type="component" value="Unassembled WGS sequence"/>
</dbReference>
<dbReference type="CDD" id="cd01650">
    <property type="entry name" value="RT_nLTR_like"/>
    <property type="match status" value="1"/>
</dbReference>
<comment type="caution">
    <text evidence="4">The sequence shown here is derived from an EMBL/GenBank/DDBJ whole genome shotgun (WGS) entry which is preliminary data.</text>
</comment>
<dbReference type="AlphaFoldDB" id="A0A1F5L4M4"/>
<dbReference type="InterPro" id="IPR002156">
    <property type="entry name" value="RNaseH_domain"/>
</dbReference>
<dbReference type="PANTHER" id="PTHR33481">
    <property type="entry name" value="REVERSE TRANSCRIPTASE"/>
    <property type="match status" value="1"/>
</dbReference>
<sequence>MADFLRNPRVLEADIIAIQEPWENPYTETTHQPAKQTHELVYPKSNECQGERTRVCMLISKRMGQWTHHAYGRDAQEVRIAQQGEQGELGIFNIYNPVGCIDTIMKLEDLFGRNIKSSIVIGDFNLHHPAWGGDSAVQDTHADALIELTDSADLDLWLAPGTITRDEAGHKTTIDLVFGSHDLSERFLTSEIAHECHSHSDHLPIRTILDIQTSAPARAPKRRNWKAMETEKFDKFVAANLQQMPLLQNLNTPQQIDTAVDHLIEIINRAVEESTPWARPSQYANPAFTSECRQAVKETRRLFRRYTATHSEEDWEIYKSARNEKGRVIKKALRTGFREFVKEAIDRGPQGLWRMSKWARNRGQEQSSIMPPLKTADGIAESTDEKVQALREAFFPTPPDADLSDITNSTKPPIPFPLISKQELTDAIRRAPPNKAPGADGIHNKVWILAGESTSRRVFFSTILDIFNACLRIGRNPRHFQTSITVTLRKAGPRDYRLPKAYRPVALLNTLGKVLEAIIATRIAWAVEEYRLLPDTHLGGRKGISVDHAIQLILDRVHTAWGHGQGQKASMLLLDVAGAYDNVSHERFLHNMHQMGLEELVPWVQAFLTGRHTRIRLPGHLSDAFPTPTGIPQGSPISPILFLLFNVPLVKNFSLITGYGRTEAFGWVDDVCILAVSNSYEENVWLIEKALQRADQWAKRHAARFAPDKFELIHYNNPRIAIKHFQTISPSPSSEYDVWAVPDDPCGHDQILEALRGISGSTWGASLMSMRKLYQAVIVPQALWGISAWYCPAARKIPAWEMARLVNELVKLQKRAAVLISGAFKSIFTAALDIELFLLPMKLRLQQSIEECAIRILTGPQWACPRSARMARKPIERRIGGWTPLEALVWKKGPIKLDCAEKWESKIAFVLPPWERRISCFIEPSEAALATYDSLYKRTQKGGETSLAYTDGSGFEGHIGAAAVNLRDAVFDRRHLGTESQSTVSAAELSGIEMALDRAISDNKANMVNGTQWEKVIILSDSQAAVQAVQNPQRPSGQYVLRLIYDHVRTLRSKYSTFVTLRGIPAHVGVPGNEAADGSAKCAALEFAGGAIGGADKPTIRLAAAAKRMVRERIQDRWNIVSNPLATRYVAKFMHQTGLLAQFQHADQEESDDEAEDLNPEVMEQSPEDAGHSPTLANTVEGGENLDELFEYTLPVWAMNNRTPN</sequence>
<dbReference type="Pfam" id="PF00075">
    <property type="entry name" value="RNase_H"/>
    <property type="match status" value="1"/>
</dbReference>
<dbReference type="PROSITE" id="PS50878">
    <property type="entry name" value="RT_POL"/>
    <property type="match status" value="1"/>
</dbReference>
<dbReference type="STRING" id="1835702.A0A1F5L4M4"/>
<dbReference type="Gene3D" id="3.30.420.10">
    <property type="entry name" value="Ribonuclease H-like superfamily/Ribonuclease H"/>
    <property type="match status" value="1"/>
</dbReference>
<dbReference type="PANTHER" id="PTHR33481:SF1">
    <property type="entry name" value="ENDONUCLEASE_EXONUCLEASE_PHOSPHATASE DOMAIN-CONTAINING PROTEIN-RELATED"/>
    <property type="match status" value="1"/>
</dbReference>
<evidence type="ECO:0000259" key="3">
    <source>
        <dbReference type="PROSITE" id="PS50879"/>
    </source>
</evidence>
<reference evidence="4 5" key="1">
    <citation type="journal article" date="2016" name="Sci. Rep.">
        <title>Penicillium arizonense, a new, genome sequenced fungal species, reveals a high chemical diversity in secreted metabolites.</title>
        <authorList>
            <person name="Grijseels S."/>
            <person name="Nielsen J.C."/>
            <person name="Randelovic M."/>
            <person name="Nielsen J."/>
            <person name="Nielsen K.F."/>
            <person name="Workman M."/>
            <person name="Frisvad J.C."/>
        </authorList>
    </citation>
    <scope>NUCLEOTIDE SEQUENCE [LARGE SCALE GENOMIC DNA]</scope>
    <source>
        <strain evidence="4 5">CBS 141311</strain>
    </source>
</reference>
<dbReference type="InterPro" id="IPR043502">
    <property type="entry name" value="DNA/RNA_pol_sf"/>
</dbReference>
<dbReference type="InterPro" id="IPR005135">
    <property type="entry name" value="Endo/exonuclease/phosphatase"/>
</dbReference>
<dbReference type="GO" id="GO:0003676">
    <property type="term" value="F:nucleic acid binding"/>
    <property type="evidence" value="ECO:0007669"/>
    <property type="project" value="InterPro"/>
</dbReference>
<dbReference type="InterPro" id="IPR036691">
    <property type="entry name" value="Endo/exonu/phosph_ase_sf"/>
</dbReference>
<dbReference type="InterPro" id="IPR036397">
    <property type="entry name" value="RNaseH_sf"/>
</dbReference>
<keyword evidence="5" id="KW-1185">Reference proteome</keyword>
<evidence type="ECO:0000259" key="2">
    <source>
        <dbReference type="PROSITE" id="PS50878"/>
    </source>
</evidence>
<evidence type="ECO:0008006" key="6">
    <source>
        <dbReference type="Google" id="ProtNLM"/>
    </source>
</evidence>
<dbReference type="OrthoDB" id="4368687at2759"/>
<dbReference type="SUPFAM" id="SSF56672">
    <property type="entry name" value="DNA/RNA polymerases"/>
    <property type="match status" value="1"/>
</dbReference>
<dbReference type="InterPro" id="IPR000477">
    <property type="entry name" value="RT_dom"/>
</dbReference>
<feature type="compositionally biased region" description="Acidic residues" evidence="1">
    <location>
        <begin position="1149"/>
        <end position="1159"/>
    </location>
</feature>
<dbReference type="CDD" id="cd09276">
    <property type="entry name" value="Rnase_HI_RT_non_LTR"/>
    <property type="match status" value="1"/>
</dbReference>
<proteinExistence type="predicted"/>
<dbReference type="PROSITE" id="PS50879">
    <property type="entry name" value="RNASE_H_1"/>
    <property type="match status" value="1"/>
</dbReference>
<evidence type="ECO:0000256" key="1">
    <source>
        <dbReference type="SAM" id="MobiDB-lite"/>
    </source>
</evidence>
<evidence type="ECO:0000313" key="4">
    <source>
        <dbReference type="EMBL" id="OGE48027.1"/>
    </source>
</evidence>
<dbReference type="EMBL" id="LXJU01000033">
    <property type="protein sequence ID" value="OGE48027.1"/>
    <property type="molecule type" value="Genomic_DNA"/>
</dbReference>
<feature type="domain" description="RNase H type-1" evidence="3">
    <location>
        <begin position="942"/>
        <end position="1085"/>
    </location>
</feature>
<evidence type="ECO:0000313" key="5">
    <source>
        <dbReference type="Proteomes" id="UP000177622"/>
    </source>
</evidence>
<dbReference type="Gene3D" id="3.60.10.10">
    <property type="entry name" value="Endonuclease/exonuclease/phosphatase"/>
    <property type="match status" value="1"/>
</dbReference>
<name>A0A1F5L4M4_PENAI</name>
<dbReference type="RefSeq" id="XP_022483483.1">
    <property type="nucleotide sequence ID" value="XM_022636633.1"/>
</dbReference>
<dbReference type="Pfam" id="PF00078">
    <property type="entry name" value="RVT_1"/>
    <property type="match status" value="1"/>
</dbReference>
<dbReference type="GO" id="GO:0004523">
    <property type="term" value="F:RNA-DNA hybrid ribonuclease activity"/>
    <property type="evidence" value="ECO:0007669"/>
    <property type="project" value="InterPro"/>
</dbReference>
<dbReference type="SUPFAM" id="SSF56219">
    <property type="entry name" value="DNase I-like"/>
    <property type="match status" value="1"/>
</dbReference>
<accession>A0A1F5L4M4</accession>